<dbReference type="RefSeq" id="WP_073041488.1">
    <property type="nucleotide sequence ID" value="NZ_FQVB01000043.1"/>
</dbReference>
<reference evidence="2" key="1">
    <citation type="submission" date="2016-11" db="EMBL/GenBank/DDBJ databases">
        <authorList>
            <person name="Varghese N."/>
            <person name="Submissions S."/>
        </authorList>
    </citation>
    <scope>NUCLEOTIDE SEQUENCE [LARGE SCALE GENOMIC DNA]</scope>
    <source>
        <strain evidence="2">DSM 9756</strain>
    </source>
</reference>
<organism evidence="1 2">
    <name type="scientific">Desulfacinum infernum DSM 9756</name>
    <dbReference type="NCBI Taxonomy" id="1121391"/>
    <lineage>
        <taxon>Bacteria</taxon>
        <taxon>Pseudomonadati</taxon>
        <taxon>Thermodesulfobacteriota</taxon>
        <taxon>Syntrophobacteria</taxon>
        <taxon>Syntrophobacterales</taxon>
        <taxon>Syntrophobacteraceae</taxon>
        <taxon>Desulfacinum</taxon>
    </lineage>
</organism>
<evidence type="ECO:0000313" key="2">
    <source>
        <dbReference type="Proteomes" id="UP000184076"/>
    </source>
</evidence>
<keyword evidence="2" id="KW-1185">Reference proteome</keyword>
<proteinExistence type="predicted"/>
<dbReference type="AlphaFoldDB" id="A0A1M5HAZ7"/>
<accession>A0A1M5HAZ7</accession>
<gene>
    <name evidence="1" type="ORF">SAMN02745206_03322</name>
</gene>
<name>A0A1M5HAZ7_9BACT</name>
<sequence>MTDAVEKLISATRALLDYMEEEFVFDKMGDAGCGGVDPYRSETFDNLIRAARAALKDVDGASS</sequence>
<dbReference type="EMBL" id="FQVB01000043">
    <property type="protein sequence ID" value="SHG13103.1"/>
    <property type="molecule type" value="Genomic_DNA"/>
</dbReference>
<dbReference type="Proteomes" id="UP000184076">
    <property type="component" value="Unassembled WGS sequence"/>
</dbReference>
<protein>
    <submittedName>
        <fullName evidence="1">Uncharacterized protein</fullName>
    </submittedName>
</protein>
<evidence type="ECO:0000313" key="1">
    <source>
        <dbReference type="EMBL" id="SHG13103.1"/>
    </source>
</evidence>
<dbReference type="OrthoDB" id="5520827at2"/>